<accession>A0A0U2WAS6</accession>
<protein>
    <submittedName>
        <fullName evidence="1">Uncharacterized protein</fullName>
    </submittedName>
</protein>
<dbReference type="AlphaFoldDB" id="A0A0U2WAS6"/>
<dbReference type="Proteomes" id="UP000061660">
    <property type="component" value="Chromosome"/>
</dbReference>
<reference evidence="1 2" key="2">
    <citation type="journal article" date="2016" name="Genome Announc.">
        <title>Complete Genome Sequences of Two Interactive Moderate Thermophiles, Paenibacillus napthalenovorans 32O-Y and Paenibacillus sp. 32O-W.</title>
        <authorList>
            <person name="Butler R.R.III."/>
            <person name="Wang J."/>
            <person name="Stark B.C."/>
            <person name="Pombert J.F."/>
        </authorList>
    </citation>
    <scope>NUCLEOTIDE SEQUENCE [LARGE SCALE GENOMIC DNA]</scope>
    <source>
        <strain evidence="1 2">32O-Y</strain>
    </source>
</reference>
<organism evidence="1 2">
    <name type="scientific">Paenibacillus naphthalenovorans</name>
    <dbReference type="NCBI Taxonomy" id="162209"/>
    <lineage>
        <taxon>Bacteria</taxon>
        <taxon>Bacillati</taxon>
        <taxon>Bacillota</taxon>
        <taxon>Bacilli</taxon>
        <taxon>Bacillales</taxon>
        <taxon>Paenibacillaceae</taxon>
        <taxon>Paenibacillus</taxon>
    </lineage>
</organism>
<name>A0A0U2WAS6_9BACL</name>
<gene>
    <name evidence="1" type="ORF">IJ22_42630</name>
</gene>
<reference evidence="2" key="1">
    <citation type="submission" date="2015-12" db="EMBL/GenBank/DDBJ databases">
        <title>Complete genome sequences of two moderately thermophilic Paenibacillus species.</title>
        <authorList>
            <person name="Butler R.III."/>
            <person name="Wang J."/>
            <person name="Stark B.C."/>
            <person name="Pombert J.-F."/>
        </authorList>
    </citation>
    <scope>NUCLEOTIDE SEQUENCE [LARGE SCALE GENOMIC DNA]</scope>
    <source>
        <strain evidence="2">32O-Y</strain>
    </source>
</reference>
<dbReference type="EMBL" id="CP013652">
    <property type="protein sequence ID" value="ALS24557.1"/>
    <property type="molecule type" value="Genomic_DNA"/>
</dbReference>
<dbReference type="OrthoDB" id="2648699at2"/>
<sequence length="62" mass="7153">MSADHLFYIIYDEFSISICTQFDEVIDAVTGGAFIYGYTDDEAMAYEMMKDCFNKVELENNN</sequence>
<dbReference type="PATRIC" id="fig|162209.4.peg.4508"/>
<evidence type="ECO:0000313" key="2">
    <source>
        <dbReference type="Proteomes" id="UP000061660"/>
    </source>
</evidence>
<dbReference type="STRING" id="162209.IJ22_42630"/>
<proteinExistence type="predicted"/>
<dbReference type="RefSeq" id="WP_054819855.1">
    <property type="nucleotide sequence ID" value="NZ_BJCS01000011.1"/>
</dbReference>
<dbReference type="KEGG" id="pnp:IJ22_42630"/>
<keyword evidence="2" id="KW-1185">Reference proteome</keyword>
<evidence type="ECO:0000313" key="1">
    <source>
        <dbReference type="EMBL" id="ALS24557.1"/>
    </source>
</evidence>